<proteinExistence type="inferred from homology"/>
<feature type="compositionally biased region" description="Basic residues" evidence="2">
    <location>
        <begin position="1895"/>
        <end position="1908"/>
    </location>
</feature>
<evidence type="ECO:0000256" key="1">
    <source>
        <dbReference type="ARBA" id="ARBA00008433"/>
    </source>
</evidence>
<feature type="region of interest" description="Disordered" evidence="2">
    <location>
        <begin position="1815"/>
        <end position="1939"/>
    </location>
</feature>
<evidence type="ECO:0000256" key="3">
    <source>
        <dbReference type="SAM" id="SignalP"/>
    </source>
</evidence>
<organism evidence="4 5">
    <name type="scientific">Leptomonas seymouri</name>
    <dbReference type="NCBI Taxonomy" id="5684"/>
    <lineage>
        <taxon>Eukaryota</taxon>
        <taxon>Discoba</taxon>
        <taxon>Euglenozoa</taxon>
        <taxon>Kinetoplastea</taxon>
        <taxon>Metakinetoplastina</taxon>
        <taxon>Trypanosomatida</taxon>
        <taxon>Trypanosomatidae</taxon>
        <taxon>Leishmaniinae</taxon>
        <taxon>Leptomonas</taxon>
    </lineage>
</organism>
<evidence type="ECO:0000313" key="4">
    <source>
        <dbReference type="EMBL" id="KPI89438.1"/>
    </source>
</evidence>
<keyword evidence="5" id="KW-1185">Reference proteome</keyword>
<feature type="region of interest" description="Disordered" evidence="2">
    <location>
        <begin position="587"/>
        <end position="623"/>
    </location>
</feature>
<feature type="compositionally biased region" description="Low complexity" evidence="2">
    <location>
        <begin position="1871"/>
        <end position="1880"/>
    </location>
</feature>
<feature type="compositionally biased region" description="Basic and acidic residues" evidence="2">
    <location>
        <begin position="1850"/>
        <end position="1863"/>
    </location>
</feature>
<feature type="signal peptide" evidence="3">
    <location>
        <begin position="1"/>
        <end position="24"/>
    </location>
</feature>
<feature type="region of interest" description="Disordered" evidence="2">
    <location>
        <begin position="1107"/>
        <end position="1148"/>
    </location>
</feature>
<dbReference type="GO" id="GO:0005096">
    <property type="term" value="F:GTPase activator activity"/>
    <property type="evidence" value="ECO:0007669"/>
    <property type="project" value="TreeGrafter"/>
</dbReference>
<evidence type="ECO:0000313" key="5">
    <source>
        <dbReference type="Proteomes" id="UP000038009"/>
    </source>
</evidence>
<feature type="region of interest" description="Disordered" evidence="2">
    <location>
        <begin position="1535"/>
        <end position="1555"/>
    </location>
</feature>
<feature type="compositionally biased region" description="Low complexity" evidence="2">
    <location>
        <begin position="1911"/>
        <end position="1935"/>
    </location>
</feature>
<protein>
    <submittedName>
        <fullName evidence="4">Uncharacterized protein</fullName>
    </submittedName>
</protein>
<comment type="similarity">
    <text evidence="1">Belongs to the NPR2 family.</text>
</comment>
<feature type="compositionally biased region" description="Low complexity" evidence="2">
    <location>
        <begin position="754"/>
        <end position="763"/>
    </location>
</feature>
<reference evidence="4 5" key="1">
    <citation type="journal article" date="2015" name="PLoS Pathog.">
        <title>Leptomonas seymouri: Adaptations to the Dixenous Life Cycle Analyzed by Genome Sequencing, Transcriptome Profiling and Co-infection with Leishmania donovani.</title>
        <authorList>
            <person name="Kraeva N."/>
            <person name="Butenko A."/>
            <person name="Hlavacova J."/>
            <person name="Kostygov A."/>
            <person name="Myskova J."/>
            <person name="Grybchuk D."/>
            <person name="Lestinova T."/>
            <person name="Votypka J."/>
            <person name="Volf P."/>
            <person name="Opperdoes F."/>
            <person name="Flegontov P."/>
            <person name="Lukes J."/>
            <person name="Yurchenko V."/>
        </authorList>
    </citation>
    <scope>NUCLEOTIDE SEQUENCE [LARGE SCALE GENOMIC DNA]</scope>
    <source>
        <strain evidence="4 5">ATCC 30220</strain>
    </source>
</reference>
<evidence type="ECO:0000256" key="2">
    <source>
        <dbReference type="SAM" id="MobiDB-lite"/>
    </source>
</evidence>
<sequence>MPSSSDTLFRLECVLLFALDVVKGPYIHSCAPANPPEVIQSFFQPPAAAPNTGASASTTNASHGFTVQAPLSPQQRKPDAYIDDGASCMSTGAASRKADNTVAGGGCSLSSLSQGSTLCAGAQPFHCTSPLLGVGGAASYPAQCGATALLSAASTTTTSVAVLSSPATSNARAVSSTAIPAPAGTSTTVRTASSSLLAHRRLFGLAETTTITPDDFRGFAMGNSAPNNMSLSEDSNTIFAISPQTNLSESQQTLPSTAPMVGSFASVTNASMTSNTGGGGGMSAASAVAAACLRSYSATGQGADDGCSAASLMARCAGAADDDNNGNSNTPALRSSTSFAPQGCAMGLTGSCVPKSITNAVHSDLSSSPLATPLYTSPVTASSANPGMLPDSSSIASRRASENANAELLLPHHTGYHRGVAGGGGGGGGCRGTHTAAAVVGASPSGAASESGRINSYNDVFVPRSEFCRRVLWLYPAESGLLFLYYAEDIPGEHYQRKTLRYSICLVFCVDKKRMTIGAGLLHQLVRPYSVVLTNIAEELREAEVKYAYMSRGLLQAAPTPRRPPAPRQFDSPVLCLASTATAPTVMGSSTAVDAQRAEPEREGGAGAAEEETADESPPLAAGAAGAGAAAAAVSGAAQKTYRFGRRRLVNESTARPDTYHLALVERGVPATAAASVAPNSNRMNVDYNAVKEQAEHDTHTELMSPPPPKTSRSSADAMADDASPVPQLASTKKEAGGVTEGASSITARKETNPADAKAGPGADASEAALMMTGIRSASGSPLHLAASRTTTGTTPSSRFGTPFSPATQEASRAMSSAGVVAATAVHSNSSGNAEMSSTSASSAVFTNTDTLTVTPSSSLPMRSRTVSQGGGAFQAASSFQSPALFDSASTATTAPSPMTTGVASSGPGGVADPFISAASVHCGKLPLLHSSSAASTASAQGGIAATLCGSGCFPGPHALHNMNPLNAFITPTTPPLWTPLSELVEELYLCLRHSSEGGGEEDTDVSVGTDSTTTFAVPCKGFGRSMNAPPGSRFAYGVWGGSEGGSASVSRQGFATRLAASSLQGKLRHAGGRQLHSPLTAMLSGGGCGLSVVGAVGGGLAEVAQADRHGGGPLTRSPTPPATSYTPGADPPASLPAPPSQQQQRGDVSIVHLSDRLSFHVRRMAPLQAARPLHFDNIPVPIVAYDPSMMEWMDMAMHHVFRLVDGVRTVADIVFDVAMGTTTTLANVYTEALRRCSALAAAEDANAKARQAVGGHAGPNPAANSAAQSSSVGIRDKSGSSRGSSTGNRAAATKRLGAAQGDRPAGTSTGDAQNAAKMVNSNTKGLSQGSLPLGSSLASSRACVVPVPIDARPSHTLLPGVRYSLPTSAAAAAAAAAISDGHSPPPNYVNVRVELPALDPAGAPASTISSASGAALKNSTSSTSLPPSNATAAATTILRGSAALQPRISVELPMTWMATTGIVVEALLHLELCHLIKIYRPWTALTLYSTTQTLQRILRNARHPARQVLAQHLIHVAWMERQQRLLERQARRRSATVRHGTQCERAKKPRQQQKLKEGVDDAAFFLQNASQLLADSHTTSEGAAVSMSLGSPSTTHAHHKPVQCSLKATVPSPYFPTTVGGHVPTTTKEGGGGAAHRFQSEHATLLPAAVAVASSSSSAPKTRLYSDPNALLAQQQFPQRYHAALSVSSVASSLPRPPPSGLATSGFGNAGGLEVDNNTGTHALSCSLKHTVCAGASGKLQMDLTNSLPTPPMLFPVAMNTDRGGGSVQRAMGSQNNQFSFVDVLQPSVDSPYLQFADTHDSHLHQNHVRLLSDRSDGDESNTSLEASSCTDSSSSTSNSSYSSCGSEGGHRTRLDGTDKTGQHAGAANSSPSLSSRSSCSRRESQQASLPVSFKKKSSLCGHRHGGGRTAASSASRTSSATSATSSSPSSPTAGVAHSDHLPQRLITLLATPTLPLPTDALRVKGALPNVELPFDRKDAAAAQLSLLSTEQGSHETCKALLNVSGQGGASASVNPTGVLRVESAASACPPLSAVADFNAKAVQKRKKKDPGPLKQQATPQIFTPTEAELSQAMAAALCALAKFSNTSVASVQAEMRRMPVWAPMFNHWSERCVRAMVEVALLNDWLVDVSQ</sequence>
<feature type="chain" id="PRO_5005873676" evidence="3">
    <location>
        <begin position="25"/>
        <end position="2133"/>
    </location>
</feature>
<feature type="compositionally biased region" description="Low complexity" evidence="2">
    <location>
        <begin position="712"/>
        <end position="724"/>
    </location>
</feature>
<feature type="compositionally biased region" description="Low complexity" evidence="2">
    <location>
        <begin position="1252"/>
        <end position="1274"/>
    </location>
</feature>
<name>A0A0N1I0M8_LEPSE</name>
<feature type="compositionally biased region" description="Low complexity" evidence="2">
    <location>
        <begin position="1824"/>
        <end position="1847"/>
    </location>
</feature>
<dbReference type="Proteomes" id="UP000038009">
    <property type="component" value="Unassembled WGS sequence"/>
</dbReference>
<dbReference type="EMBL" id="LJSK01000024">
    <property type="protein sequence ID" value="KPI89438.1"/>
    <property type="molecule type" value="Genomic_DNA"/>
</dbReference>
<dbReference type="VEuPathDB" id="TriTrypDB:Lsey_0024_0310"/>
<dbReference type="PANTHER" id="PTHR12991:SF10">
    <property type="entry name" value="GATOR COMPLEX PROTEIN NPRL2"/>
    <property type="match status" value="1"/>
</dbReference>
<dbReference type="GO" id="GO:1904262">
    <property type="term" value="P:negative regulation of TORC1 signaling"/>
    <property type="evidence" value="ECO:0007669"/>
    <property type="project" value="TreeGrafter"/>
</dbReference>
<dbReference type="PANTHER" id="PTHR12991">
    <property type="entry name" value="NITROGEN PERMEASE REGULATOR 2/TUMOR SUPPRESSOR CANDIDATE 4"/>
    <property type="match status" value="1"/>
</dbReference>
<feature type="region of interest" description="Disordered" evidence="2">
    <location>
        <begin position="1252"/>
        <end position="1314"/>
    </location>
</feature>
<accession>A0A0N1I0M8</accession>
<dbReference type="OrthoDB" id="267732at2759"/>
<dbReference type="GO" id="GO:0005774">
    <property type="term" value="C:vacuolar membrane"/>
    <property type="evidence" value="ECO:0007669"/>
    <property type="project" value="TreeGrafter"/>
</dbReference>
<dbReference type="GO" id="GO:1990130">
    <property type="term" value="C:GATOR1 complex"/>
    <property type="evidence" value="ECO:0007669"/>
    <property type="project" value="TreeGrafter"/>
</dbReference>
<dbReference type="InterPro" id="IPR009348">
    <property type="entry name" value="NPR2-like"/>
</dbReference>
<gene>
    <name evidence="4" type="ORF">ABL78_1474</name>
</gene>
<dbReference type="OMA" id="LFRLECV"/>
<keyword evidence="3" id="KW-0732">Signal</keyword>
<dbReference type="GO" id="GO:0010508">
    <property type="term" value="P:positive regulation of autophagy"/>
    <property type="evidence" value="ECO:0007669"/>
    <property type="project" value="TreeGrafter"/>
</dbReference>
<feature type="region of interest" description="Disordered" evidence="2">
    <location>
        <begin position="694"/>
        <end position="763"/>
    </location>
</feature>
<comment type="caution">
    <text evidence="4">The sequence shown here is derived from an EMBL/GenBank/DDBJ whole genome shotgun (WGS) entry which is preliminary data.</text>
</comment>
<feature type="compositionally biased region" description="Pro residues" evidence="2">
    <location>
        <begin position="1130"/>
        <end position="1140"/>
    </location>
</feature>